<accession>A0AC61D887</accession>
<comment type="caution">
    <text evidence="1">The sequence shown here is derived from an EMBL/GenBank/DDBJ whole genome shotgun (WGS) entry which is preliminary data.</text>
</comment>
<dbReference type="Proteomes" id="UP000224460">
    <property type="component" value="Unassembled WGS sequence"/>
</dbReference>
<reference evidence="1" key="1">
    <citation type="submission" date="2017-10" db="EMBL/GenBank/DDBJ databases">
        <title>Genome sequence of cellulolytic Lachnospiraceae bacterium XHS1971 isolated from hotspring sediment.</title>
        <authorList>
            <person name="Vasudevan G."/>
            <person name="Joshi A.J."/>
            <person name="Hivarkar S."/>
            <person name="Lanjekar V.B."/>
            <person name="Dhakephalkar P.K."/>
            <person name="Dagar S."/>
        </authorList>
    </citation>
    <scope>NUCLEOTIDE SEQUENCE</scope>
    <source>
        <strain evidence="1">XHS1971</strain>
    </source>
</reference>
<dbReference type="EMBL" id="PEDL01000020">
    <property type="protein sequence ID" value="PHV69669.1"/>
    <property type="molecule type" value="Genomic_DNA"/>
</dbReference>
<protein>
    <submittedName>
        <fullName evidence="1">N-acetylmuramoyl-L-alanine amidase</fullName>
    </submittedName>
</protein>
<gene>
    <name evidence="1" type="ORF">CS063_14320</name>
</gene>
<organism evidence="1 2">
    <name type="scientific">Sporanaerobium hydrogeniformans</name>
    <dbReference type="NCBI Taxonomy" id="3072179"/>
    <lineage>
        <taxon>Bacteria</taxon>
        <taxon>Bacillati</taxon>
        <taxon>Bacillota</taxon>
        <taxon>Clostridia</taxon>
        <taxon>Lachnospirales</taxon>
        <taxon>Lachnospiraceae</taxon>
        <taxon>Sporanaerobium</taxon>
    </lineage>
</organism>
<evidence type="ECO:0000313" key="1">
    <source>
        <dbReference type="EMBL" id="PHV69669.1"/>
    </source>
</evidence>
<proteinExistence type="predicted"/>
<name>A0AC61D887_9FIRM</name>
<sequence>MRLQKLNKKEICLIVTLLGITLMVGSIKIHGKSNENINKSINNASNNSVSSLLDGKTIVIDPGHGGSDAGAAREGITEKDINLSIALKVQQLLQEKGVNVVMTRVNDTKVSLETRVQMSNDSKADLFVSIHQNALEDHVTYGIETWFEKTSPESKKLAEVVQSSVSESTNGKDRGTKSRHSLYVLQNTKAPAVLVECGFISSDAERSLLQDDTYQDAIAEGIVKGIEKYFLV</sequence>
<keyword evidence="2" id="KW-1185">Reference proteome</keyword>
<evidence type="ECO:0000313" key="2">
    <source>
        <dbReference type="Proteomes" id="UP000224460"/>
    </source>
</evidence>